<evidence type="ECO:0000256" key="2">
    <source>
        <dbReference type="ARBA" id="ARBA00006143"/>
    </source>
</evidence>
<feature type="transmembrane region" description="Helical" evidence="6">
    <location>
        <begin position="159"/>
        <end position="179"/>
    </location>
</feature>
<feature type="transmembrane region" description="Helical" evidence="6">
    <location>
        <begin position="88"/>
        <end position="107"/>
    </location>
</feature>
<dbReference type="RefSeq" id="WP_116026698.1">
    <property type="nucleotide sequence ID" value="NZ_QTTT01000001.1"/>
</dbReference>
<evidence type="ECO:0000259" key="7">
    <source>
        <dbReference type="Pfam" id="PF02683"/>
    </source>
</evidence>
<dbReference type="GO" id="GO:0016020">
    <property type="term" value="C:membrane"/>
    <property type="evidence" value="ECO:0007669"/>
    <property type="project" value="UniProtKB-SubCell"/>
</dbReference>
<evidence type="ECO:0000256" key="1">
    <source>
        <dbReference type="ARBA" id="ARBA00004141"/>
    </source>
</evidence>
<name>A0A3D9SQ09_9ACTN</name>
<feature type="transmembrane region" description="Helical" evidence="6">
    <location>
        <begin position="119"/>
        <end position="139"/>
    </location>
</feature>
<dbReference type="InterPro" id="IPR003834">
    <property type="entry name" value="Cyt_c_assmbl_TM_dom"/>
</dbReference>
<evidence type="ECO:0000313" key="9">
    <source>
        <dbReference type="Proteomes" id="UP000256661"/>
    </source>
</evidence>
<accession>A0A3D9SQ09</accession>
<protein>
    <submittedName>
        <fullName evidence="8">Cytochrome c-type biogenesis protein</fullName>
    </submittedName>
</protein>
<dbReference type="Pfam" id="PF02683">
    <property type="entry name" value="DsbD_TM"/>
    <property type="match status" value="1"/>
</dbReference>
<keyword evidence="5 6" id="KW-0472">Membrane</keyword>
<reference evidence="8 9" key="1">
    <citation type="submission" date="2018-08" db="EMBL/GenBank/DDBJ databases">
        <title>Sequencing the genomes of 1000 actinobacteria strains.</title>
        <authorList>
            <person name="Klenk H.-P."/>
        </authorList>
    </citation>
    <scope>NUCLEOTIDE SEQUENCE [LARGE SCALE GENOMIC DNA]</scope>
    <source>
        <strain evidence="8 9">DSM 43927</strain>
    </source>
</reference>
<dbReference type="PANTHER" id="PTHR31272:SF4">
    <property type="entry name" value="CYTOCHROME C-TYPE BIOGENESIS PROTEIN HI_1454-RELATED"/>
    <property type="match status" value="1"/>
</dbReference>
<keyword evidence="4 6" id="KW-1133">Transmembrane helix</keyword>
<evidence type="ECO:0000313" key="8">
    <source>
        <dbReference type="EMBL" id="REE98019.1"/>
    </source>
</evidence>
<comment type="subcellular location">
    <subcellularLocation>
        <location evidence="1">Membrane</location>
        <topology evidence="1">Multi-pass membrane protein</topology>
    </subcellularLocation>
</comment>
<proteinExistence type="inferred from homology"/>
<dbReference type="PANTHER" id="PTHR31272">
    <property type="entry name" value="CYTOCHROME C-TYPE BIOGENESIS PROTEIN HI_1454-RELATED"/>
    <property type="match status" value="1"/>
</dbReference>
<comment type="similarity">
    <text evidence="2">Belongs to the DsbD family.</text>
</comment>
<dbReference type="AlphaFoldDB" id="A0A3D9SQ09"/>
<feature type="transmembrane region" description="Helical" evidence="6">
    <location>
        <begin position="52"/>
        <end position="76"/>
    </location>
</feature>
<evidence type="ECO:0000256" key="5">
    <source>
        <dbReference type="ARBA" id="ARBA00023136"/>
    </source>
</evidence>
<evidence type="ECO:0000256" key="4">
    <source>
        <dbReference type="ARBA" id="ARBA00022989"/>
    </source>
</evidence>
<sequence>MTGSLLVAVPLAVLAGLVSFLSPCVLPLVPGYLSYVTGMSGVDLERESRGRLVAGAVLFIAGFTVVFVSAGLAFGGLGRWLLEYADPITKVLGVVTIVFGLAFMGFVPGLQRTMKATRLPAAGLAGAPVLGVLFGLGWTPCIGPTLAAVQALSFTEASAGRGALLSLAYCVGLGLPFVATALGYRRALGAFGAVKSRYRLVMRVGGGMLVTIGLLLVTGWWGDLTLEMKSWIGGFETVI</sequence>
<evidence type="ECO:0000256" key="3">
    <source>
        <dbReference type="ARBA" id="ARBA00022692"/>
    </source>
</evidence>
<feature type="transmembrane region" description="Helical" evidence="6">
    <location>
        <begin position="200"/>
        <end position="221"/>
    </location>
</feature>
<dbReference type="InterPro" id="IPR051790">
    <property type="entry name" value="Cytochrome_c-biogenesis_DsbD"/>
</dbReference>
<dbReference type="Proteomes" id="UP000256661">
    <property type="component" value="Unassembled WGS sequence"/>
</dbReference>
<organism evidence="8 9">
    <name type="scientific">Thermomonospora umbrina</name>
    <dbReference type="NCBI Taxonomy" id="111806"/>
    <lineage>
        <taxon>Bacteria</taxon>
        <taxon>Bacillati</taxon>
        <taxon>Actinomycetota</taxon>
        <taxon>Actinomycetes</taxon>
        <taxon>Streptosporangiales</taxon>
        <taxon>Thermomonosporaceae</taxon>
        <taxon>Thermomonospora</taxon>
    </lineage>
</organism>
<feature type="domain" description="Cytochrome C biogenesis protein transmembrane" evidence="7">
    <location>
        <begin position="6"/>
        <end position="200"/>
    </location>
</feature>
<dbReference type="GO" id="GO:0017004">
    <property type="term" value="P:cytochrome complex assembly"/>
    <property type="evidence" value="ECO:0007669"/>
    <property type="project" value="InterPro"/>
</dbReference>
<feature type="transmembrane region" description="Helical" evidence="6">
    <location>
        <begin position="6"/>
        <end position="31"/>
    </location>
</feature>
<dbReference type="OrthoDB" id="9803065at2"/>
<comment type="caution">
    <text evidence="8">The sequence shown here is derived from an EMBL/GenBank/DDBJ whole genome shotgun (WGS) entry which is preliminary data.</text>
</comment>
<keyword evidence="3 6" id="KW-0812">Transmembrane</keyword>
<keyword evidence="9" id="KW-1185">Reference proteome</keyword>
<gene>
    <name evidence="8" type="ORF">DFJ69_3499</name>
</gene>
<evidence type="ECO:0000256" key="6">
    <source>
        <dbReference type="SAM" id="Phobius"/>
    </source>
</evidence>
<dbReference type="EMBL" id="QTTT01000001">
    <property type="protein sequence ID" value="REE98019.1"/>
    <property type="molecule type" value="Genomic_DNA"/>
</dbReference>